<comment type="caution">
    <text evidence="1">The sequence shown here is derived from an EMBL/GenBank/DDBJ whole genome shotgun (WGS) entry which is preliminary data.</text>
</comment>
<feature type="non-terminal residue" evidence="1">
    <location>
        <position position="1"/>
    </location>
</feature>
<name>A0ACA9RGC4_9GLOM</name>
<keyword evidence="2" id="KW-1185">Reference proteome</keyword>
<evidence type="ECO:0000313" key="2">
    <source>
        <dbReference type="Proteomes" id="UP000789920"/>
    </source>
</evidence>
<organism evidence="1 2">
    <name type="scientific">Racocetra persica</name>
    <dbReference type="NCBI Taxonomy" id="160502"/>
    <lineage>
        <taxon>Eukaryota</taxon>
        <taxon>Fungi</taxon>
        <taxon>Fungi incertae sedis</taxon>
        <taxon>Mucoromycota</taxon>
        <taxon>Glomeromycotina</taxon>
        <taxon>Glomeromycetes</taxon>
        <taxon>Diversisporales</taxon>
        <taxon>Gigasporaceae</taxon>
        <taxon>Racocetra</taxon>
    </lineage>
</organism>
<reference evidence="1" key="1">
    <citation type="submission" date="2021-06" db="EMBL/GenBank/DDBJ databases">
        <authorList>
            <person name="Kallberg Y."/>
            <person name="Tangrot J."/>
            <person name="Rosling A."/>
        </authorList>
    </citation>
    <scope>NUCLEOTIDE SEQUENCE</scope>
    <source>
        <strain evidence="1">MA461A</strain>
    </source>
</reference>
<evidence type="ECO:0000313" key="1">
    <source>
        <dbReference type="EMBL" id="CAG8791724.1"/>
    </source>
</evidence>
<gene>
    <name evidence="1" type="ORF">RPERSI_LOCUS19278</name>
</gene>
<dbReference type="Proteomes" id="UP000789920">
    <property type="component" value="Unassembled WGS sequence"/>
</dbReference>
<sequence>EETTFQENDENILVDVLYDKCLSDISNSLEHERTKVAILKQEPRNSNIKYLPPTMDKRIWKLLSFQFRESDKVIAKISYRTSAVFCPLDNVLRALYQSKPPDSDYSALQA</sequence>
<accession>A0ACA9RGC4</accession>
<dbReference type="EMBL" id="CAJVQC010052566">
    <property type="protein sequence ID" value="CAG8791724.1"/>
    <property type="molecule type" value="Genomic_DNA"/>
</dbReference>
<proteinExistence type="predicted"/>
<protein>
    <submittedName>
        <fullName evidence="1">1420_t:CDS:1</fullName>
    </submittedName>
</protein>